<proteinExistence type="predicted"/>
<gene>
    <name evidence="1" type="ORF">SDRG_07588</name>
</gene>
<evidence type="ECO:0000313" key="1">
    <source>
        <dbReference type="EMBL" id="EQC34781.1"/>
    </source>
</evidence>
<dbReference type="OMA" id="RMTNTAN"/>
<dbReference type="EMBL" id="JH767153">
    <property type="protein sequence ID" value="EQC34781.1"/>
    <property type="molecule type" value="Genomic_DNA"/>
</dbReference>
<dbReference type="Proteomes" id="UP000030762">
    <property type="component" value="Unassembled WGS sequence"/>
</dbReference>
<name>T0QJ83_SAPDV</name>
<sequence length="262" mass="28739">MHNPALATSVATLESITAAFEAVSFEQLLHHFTTCHEPFVVLSGVSVDLFNAYFEDDEEAPFRLRFVDLVDGDVIITDVASLQASGKELESIGSFTASRGQGIKKKQADATFGPRRRTLNRGPPPTLDEGPPRVLRKLKSWVTLAVEVGHYQTWNGLEAAGNWWSHYVGVKYVLLMKVNENATTLEYRLHKISQIGDLPVPSQQGTLTVEDDAAAGDHILRFDTRVVLAIPPGLPLPSGMNDVCNVSLLDLLQETNDGMISE</sequence>
<dbReference type="AlphaFoldDB" id="T0QJ83"/>
<dbReference type="RefSeq" id="XP_008611653.1">
    <property type="nucleotide sequence ID" value="XM_008613431.1"/>
</dbReference>
<evidence type="ECO:0000313" key="2">
    <source>
        <dbReference type="Proteomes" id="UP000030762"/>
    </source>
</evidence>
<protein>
    <submittedName>
        <fullName evidence="1">Uncharacterized protein</fullName>
    </submittedName>
</protein>
<keyword evidence="2" id="KW-1185">Reference proteome</keyword>
<organism evidence="1 2">
    <name type="scientific">Saprolegnia diclina (strain VS20)</name>
    <dbReference type="NCBI Taxonomy" id="1156394"/>
    <lineage>
        <taxon>Eukaryota</taxon>
        <taxon>Sar</taxon>
        <taxon>Stramenopiles</taxon>
        <taxon>Oomycota</taxon>
        <taxon>Saprolegniomycetes</taxon>
        <taxon>Saprolegniales</taxon>
        <taxon>Saprolegniaceae</taxon>
        <taxon>Saprolegnia</taxon>
    </lineage>
</organism>
<accession>T0QJ83</accession>
<dbReference type="STRING" id="1156394.T0QJ83"/>
<dbReference type="InParanoid" id="T0QJ83"/>
<dbReference type="eggNOG" id="ENOG502SF1S">
    <property type="taxonomic scope" value="Eukaryota"/>
</dbReference>
<dbReference type="OrthoDB" id="75839at2759"/>
<dbReference type="GeneID" id="19948315"/>
<reference evidence="1 2" key="1">
    <citation type="submission" date="2012-04" db="EMBL/GenBank/DDBJ databases">
        <title>The Genome Sequence of Saprolegnia declina VS20.</title>
        <authorList>
            <consortium name="The Broad Institute Genome Sequencing Platform"/>
            <person name="Russ C."/>
            <person name="Nusbaum C."/>
            <person name="Tyler B."/>
            <person name="van West P."/>
            <person name="Dieguez-Uribeondo J."/>
            <person name="de Bruijn I."/>
            <person name="Tripathy S."/>
            <person name="Jiang R."/>
            <person name="Young S.K."/>
            <person name="Zeng Q."/>
            <person name="Gargeya S."/>
            <person name="Fitzgerald M."/>
            <person name="Haas B."/>
            <person name="Abouelleil A."/>
            <person name="Alvarado L."/>
            <person name="Arachchi H.M."/>
            <person name="Berlin A."/>
            <person name="Chapman S.B."/>
            <person name="Goldberg J."/>
            <person name="Griggs A."/>
            <person name="Gujja S."/>
            <person name="Hansen M."/>
            <person name="Howarth C."/>
            <person name="Imamovic A."/>
            <person name="Larimer J."/>
            <person name="McCowen C."/>
            <person name="Montmayeur A."/>
            <person name="Murphy C."/>
            <person name="Neiman D."/>
            <person name="Pearson M."/>
            <person name="Priest M."/>
            <person name="Roberts A."/>
            <person name="Saif S."/>
            <person name="Shea T."/>
            <person name="Sisk P."/>
            <person name="Sykes S."/>
            <person name="Wortman J."/>
            <person name="Nusbaum C."/>
            <person name="Birren B."/>
        </authorList>
    </citation>
    <scope>NUCLEOTIDE SEQUENCE [LARGE SCALE GENOMIC DNA]</scope>
    <source>
        <strain evidence="1 2">VS20</strain>
    </source>
</reference>
<dbReference type="VEuPathDB" id="FungiDB:SDRG_07588"/>